<dbReference type="InterPro" id="IPR010987">
    <property type="entry name" value="Glutathione-S-Trfase_C-like"/>
</dbReference>
<feature type="domain" description="GST C-terminal" evidence="5">
    <location>
        <begin position="78"/>
        <end position="211"/>
    </location>
</feature>
<evidence type="ECO:0000313" key="6">
    <source>
        <dbReference type="Ensembl" id="ENSSDAP00000022448.1"/>
    </source>
</evidence>
<dbReference type="SUPFAM" id="SSF52833">
    <property type="entry name" value="Thioredoxin-like"/>
    <property type="match status" value="1"/>
</dbReference>
<dbReference type="GO" id="GO:0006749">
    <property type="term" value="P:glutathione metabolic process"/>
    <property type="evidence" value="ECO:0007669"/>
    <property type="project" value="TreeGrafter"/>
</dbReference>
<evidence type="ECO:0000259" key="4">
    <source>
        <dbReference type="PROSITE" id="PS50404"/>
    </source>
</evidence>
<feature type="domain" description="GST N-terminal" evidence="4">
    <location>
        <begin position="3"/>
        <end position="76"/>
    </location>
</feature>
<keyword evidence="7" id="KW-1185">Reference proteome</keyword>
<dbReference type="InterPro" id="IPR050213">
    <property type="entry name" value="GST_superfamily"/>
</dbReference>
<keyword evidence="2 3" id="KW-0808">Transferase</keyword>
<dbReference type="InterPro" id="IPR004046">
    <property type="entry name" value="GST_C"/>
</dbReference>
<dbReference type="GO" id="GO:0006805">
    <property type="term" value="P:xenobiotic metabolic process"/>
    <property type="evidence" value="ECO:0007669"/>
    <property type="project" value="TreeGrafter"/>
</dbReference>
<dbReference type="SFLD" id="SFLDS00019">
    <property type="entry name" value="Glutathione_Transferase_(cytos"/>
    <property type="match status" value="1"/>
</dbReference>
<dbReference type="InterPro" id="IPR036282">
    <property type="entry name" value="Glutathione-S-Trfase_C_sf"/>
</dbReference>
<proteinExistence type="inferred from homology"/>
<dbReference type="EC" id="2.5.1.18" evidence="3"/>
<protein>
    <recommendedName>
        <fullName evidence="3">Glutathione S-transferase</fullName>
        <ecNumber evidence="3">2.5.1.18</ecNumber>
    </recommendedName>
</protein>
<dbReference type="GO" id="GO:0004364">
    <property type="term" value="F:glutathione transferase activity"/>
    <property type="evidence" value="ECO:0007669"/>
    <property type="project" value="UniProtKB-EC"/>
</dbReference>
<dbReference type="AlphaFoldDB" id="A0A8C9QF12"/>
<sequence length="228" mass="25740">MAGKPILHYFDGRGRMENIRWLLAAAVTTFDSVCFLLPQDGSLMFQQVPMVEIDGMKLVQTRAILNYIAAKHNLYGKDIKERALIDMYSEGMTDLNEMVLLYPYLPSSDKGGRLTQIKEKSRNRYFPAFEKVLKSHGQDYLVGNRLSKADVHLTELLYNVEELDSTVLANFPLLKVLSLKSSQRPTPPISDLTSKHWGWWSGLHCSGQLPSTEGALSQVLTEAHTSHQ</sequence>
<dbReference type="Ensembl" id="ENSSDAT00000025657.1">
    <property type="protein sequence ID" value="ENSSDAP00000022448.1"/>
    <property type="gene ID" value="ENSSDAG00000020395.1"/>
</dbReference>
<evidence type="ECO:0000256" key="1">
    <source>
        <dbReference type="ARBA" id="ARBA00011055"/>
    </source>
</evidence>
<dbReference type="PANTHER" id="PTHR11571">
    <property type="entry name" value="GLUTATHIONE S-TRANSFERASE"/>
    <property type="match status" value="1"/>
</dbReference>
<dbReference type="Gene3D" id="1.20.1050.10">
    <property type="match status" value="1"/>
</dbReference>
<dbReference type="PROSITE" id="PS50405">
    <property type="entry name" value="GST_CTER"/>
    <property type="match status" value="1"/>
</dbReference>
<comment type="catalytic activity">
    <reaction evidence="3">
        <text>RX + glutathione = an S-substituted glutathione + a halide anion + H(+)</text>
        <dbReference type="Rhea" id="RHEA:16437"/>
        <dbReference type="ChEBI" id="CHEBI:15378"/>
        <dbReference type="ChEBI" id="CHEBI:16042"/>
        <dbReference type="ChEBI" id="CHEBI:17792"/>
        <dbReference type="ChEBI" id="CHEBI:57925"/>
        <dbReference type="ChEBI" id="CHEBI:90779"/>
        <dbReference type="EC" id="2.5.1.18"/>
    </reaction>
</comment>
<dbReference type="InterPro" id="IPR036249">
    <property type="entry name" value="Thioredoxin-like_sf"/>
</dbReference>
<dbReference type="Pfam" id="PF00043">
    <property type="entry name" value="GST_C"/>
    <property type="match status" value="1"/>
</dbReference>
<name>A0A8C9QF12_SPEDA</name>
<evidence type="ECO:0000313" key="7">
    <source>
        <dbReference type="Proteomes" id="UP000694422"/>
    </source>
</evidence>
<evidence type="ECO:0000256" key="2">
    <source>
        <dbReference type="ARBA" id="ARBA00022679"/>
    </source>
</evidence>
<dbReference type="PROSITE" id="PS50404">
    <property type="entry name" value="GST_NTER"/>
    <property type="match status" value="1"/>
</dbReference>
<accession>A0A8C9QF12</accession>
<reference evidence="6" key="1">
    <citation type="submission" date="2025-08" db="UniProtKB">
        <authorList>
            <consortium name="Ensembl"/>
        </authorList>
    </citation>
    <scope>IDENTIFICATION</scope>
</reference>
<evidence type="ECO:0000256" key="3">
    <source>
        <dbReference type="RuleBase" id="RU003494"/>
    </source>
</evidence>
<dbReference type="InterPro" id="IPR004045">
    <property type="entry name" value="Glutathione_S-Trfase_N"/>
</dbReference>
<reference evidence="6" key="2">
    <citation type="submission" date="2025-09" db="UniProtKB">
        <authorList>
            <consortium name="Ensembl"/>
        </authorList>
    </citation>
    <scope>IDENTIFICATION</scope>
</reference>
<dbReference type="Pfam" id="PF02798">
    <property type="entry name" value="GST_N"/>
    <property type="match status" value="1"/>
</dbReference>
<dbReference type="FunFam" id="1.20.1050.10:FF:000005">
    <property type="entry name" value="Glutathione S-transferase A1"/>
    <property type="match status" value="1"/>
</dbReference>
<dbReference type="Proteomes" id="UP000694422">
    <property type="component" value="Unplaced"/>
</dbReference>
<dbReference type="InterPro" id="IPR040079">
    <property type="entry name" value="Glutathione_S-Trfase"/>
</dbReference>
<dbReference type="InterPro" id="IPR003080">
    <property type="entry name" value="GST_alpha"/>
</dbReference>
<dbReference type="PRINTS" id="PR01266">
    <property type="entry name" value="GSTRNSFRASEA"/>
</dbReference>
<dbReference type="GO" id="GO:0005829">
    <property type="term" value="C:cytosol"/>
    <property type="evidence" value="ECO:0007669"/>
    <property type="project" value="TreeGrafter"/>
</dbReference>
<comment type="similarity">
    <text evidence="1 3">Belongs to the GST superfamily. Alpha family.</text>
</comment>
<dbReference type="SUPFAM" id="SSF47616">
    <property type="entry name" value="GST C-terminal domain-like"/>
    <property type="match status" value="1"/>
</dbReference>
<evidence type="ECO:0000259" key="5">
    <source>
        <dbReference type="PROSITE" id="PS50405"/>
    </source>
</evidence>
<dbReference type="PANTHER" id="PTHR11571:SF107">
    <property type="entry name" value="GLUTATHIONE S-TRANSFERASE A1"/>
    <property type="match status" value="1"/>
</dbReference>
<dbReference type="GO" id="GO:0070062">
    <property type="term" value="C:extracellular exosome"/>
    <property type="evidence" value="ECO:0007669"/>
    <property type="project" value="TreeGrafter"/>
</dbReference>
<dbReference type="Gene3D" id="3.40.30.10">
    <property type="entry name" value="Glutaredoxin"/>
    <property type="match status" value="1"/>
</dbReference>
<organism evidence="6 7">
    <name type="scientific">Spermophilus dauricus</name>
    <name type="common">Daurian ground squirrel</name>
    <dbReference type="NCBI Taxonomy" id="99837"/>
    <lineage>
        <taxon>Eukaryota</taxon>
        <taxon>Metazoa</taxon>
        <taxon>Chordata</taxon>
        <taxon>Craniata</taxon>
        <taxon>Vertebrata</taxon>
        <taxon>Euteleostomi</taxon>
        <taxon>Mammalia</taxon>
        <taxon>Eutheria</taxon>
        <taxon>Euarchontoglires</taxon>
        <taxon>Glires</taxon>
        <taxon>Rodentia</taxon>
        <taxon>Sciuromorpha</taxon>
        <taxon>Sciuridae</taxon>
        <taxon>Xerinae</taxon>
        <taxon>Marmotini</taxon>
        <taxon>Spermophilus</taxon>
    </lineage>
</organism>